<dbReference type="AlphaFoldDB" id="A0A919ASA7"/>
<evidence type="ECO:0000313" key="6">
    <source>
        <dbReference type="EMBL" id="GHF22310.1"/>
    </source>
</evidence>
<dbReference type="InterPro" id="IPR013325">
    <property type="entry name" value="RNA_pol_sigma_r2"/>
</dbReference>
<dbReference type="NCBIfam" id="TIGR02937">
    <property type="entry name" value="sigma70-ECF"/>
    <property type="match status" value="1"/>
</dbReference>
<dbReference type="SUPFAM" id="SSF88659">
    <property type="entry name" value="Sigma3 and sigma4 domains of RNA polymerase sigma factors"/>
    <property type="match status" value="1"/>
</dbReference>
<dbReference type="GO" id="GO:0016987">
    <property type="term" value="F:sigma factor activity"/>
    <property type="evidence" value="ECO:0007669"/>
    <property type="project" value="UniProtKB-KW"/>
</dbReference>
<name>A0A919ASA7_9PROT</name>
<dbReference type="GO" id="GO:0006352">
    <property type="term" value="P:DNA-templated transcription initiation"/>
    <property type="evidence" value="ECO:0007669"/>
    <property type="project" value="InterPro"/>
</dbReference>
<evidence type="ECO:0000256" key="2">
    <source>
        <dbReference type="ARBA" id="ARBA00023015"/>
    </source>
</evidence>
<dbReference type="PANTHER" id="PTHR43133">
    <property type="entry name" value="RNA POLYMERASE ECF-TYPE SIGMA FACTO"/>
    <property type="match status" value="1"/>
</dbReference>
<reference evidence="6" key="2">
    <citation type="submission" date="2020-09" db="EMBL/GenBank/DDBJ databases">
        <authorList>
            <person name="Sun Q."/>
            <person name="Kim S."/>
        </authorList>
    </citation>
    <scope>NUCLEOTIDE SEQUENCE</scope>
    <source>
        <strain evidence="6">KCTC 42590</strain>
    </source>
</reference>
<gene>
    <name evidence="6" type="ORF">GCM10017044_15560</name>
</gene>
<dbReference type="PANTHER" id="PTHR43133:SF63">
    <property type="entry name" value="RNA POLYMERASE SIGMA FACTOR FECI-RELATED"/>
    <property type="match status" value="1"/>
</dbReference>
<dbReference type="InterPro" id="IPR036388">
    <property type="entry name" value="WH-like_DNA-bd_sf"/>
</dbReference>
<evidence type="ECO:0000313" key="7">
    <source>
        <dbReference type="Proteomes" id="UP000630923"/>
    </source>
</evidence>
<dbReference type="InterPro" id="IPR013324">
    <property type="entry name" value="RNA_pol_sigma_r3/r4-like"/>
</dbReference>
<dbReference type="Gene3D" id="1.10.10.10">
    <property type="entry name" value="Winged helix-like DNA-binding domain superfamily/Winged helix DNA-binding domain"/>
    <property type="match status" value="1"/>
</dbReference>
<dbReference type="RefSeq" id="WP_191251691.1">
    <property type="nucleotide sequence ID" value="NZ_BNCI01000002.1"/>
</dbReference>
<protein>
    <recommendedName>
        <fullName evidence="5">RNA polymerase sigma factor 70 region 4 type 2 domain-containing protein</fullName>
    </recommendedName>
</protein>
<evidence type="ECO:0000256" key="1">
    <source>
        <dbReference type="ARBA" id="ARBA00010641"/>
    </source>
</evidence>
<evidence type="ECO:0000259" key="5">
    <source>
        <dbReference type="Pfam" id="PF08281"/>
    </source>
</evidence>
<evidence type="ECO:0000256" key="4">
    <source>
        <dbReference type="ARBA" id="ARBA00023163"/>
    </source>
</evidence>
<comment type="caution">
    <text evidence="6">The sequence shown here is derived from an EMBL/GenBank/DDBJ whole genome shotgun (WGS) entry which is preliminary data.</text>
</comment>
<keyword evidence="7" id="KW-1185">Reference proteome</keyword>
<feature type="domain" description="RNA polymerase sigma factor 70 region 4 type 2" evidence="5">
    <location>
        <begin position="108"/>
        <end position="159"/>
    </location>
</feature>
<sequence length="205" mass="23505">MSRVLESFRHQKAAIRRIIAKYRPNPADIDEVEQDVFLTCFALEMKENIIEPDHLLLRVAKNLSINHAQKKINKTLTFLSEYEESPALIDERQVSAEEQMSAKQKLKIIAEALATVPEKDRRIFVMRRVEGLKATQIATRLNISVRTAERRSAAALLHCYKYLKSNGYDPVDFWIPSQKQDGAPQTDKVRVNDGRQITAITTKKT</sequence>
<keyword evidence="3" id="KW-0731">Sigma factor</keyword>
<dbReference type="Pfam" id="PF08281">
    <property type="entry name" value="Sigma70_r4_2"/>
    <property type="match status" value="1"/>
</dbReference>
<dbReference type="InterPro" id="IPR013249">
    <property type="entry name" value="RNA_pol_sigma70_r4_t2"/>
</dbReference>
<comment type="similarity">
    <text evidence="1">Belongs to the sigma-70 factor family. ECF subfamily.</text>
</comment>
<dbReference type="InterPro" id="IPR014284">
    <property type="entry name" value="RNA_pol_sigma-70_dom"/>
</dbReference>
<reference evidence="6" key="1">
    <citation type="journal article" date="2014" name="Int. J. Syst. Evol. Microbiol.">
        <title>Complete genome sequence of Corynebacterium casei LMG S-19264T (=DSM 44701T), isolated from a smear-ripened cheese.</title>
        <authorList>
            <consortium name="US DOE Joint Genome Institute (JGI-PGF)"/>
            <person name="Walter F."/>
            <person name="Albersmeier A."/>
            <person name="Kalinowski J."/>
            <person name="Ruckert C."/>
        </authorList>
    </citation>
    <scope>NUCLEOTIDE SEQUENCE</scope>
    <source>
        <strain evidence="6">KCTC 42590</strain>
    </source>
</reference>
<dbReference type="InterPro" id="IPR039425">
    <property type="entry name" value="RNA_pol_sigma-70-like"/>
</dbReference>
<dbReference type="EMBL" id="BNCI01000002">
    <property type="protein sequence ID" value="GHF22310.1"/>
    <property type="molecule type" value="Genomic_DNA"/>
</dbReference>
<dbReference type="Proteomes" id="UP000630923">
    <property type="component" value="Unassembled WGS sequence"/>
</dbReference>
<accession>A0A919ASA7</accession>
<dbReference type="SUPFAM" id="SSF88946">
    <property type="entry name" value="Sigma2 domain of RNA polymerase sigma factors"/>
    <property type="match status" value="1"/>
</dbReference>
<organism evidence="6 7">
    <name type="scientific">Kordiimonas sediminis</name>
    <dbReference type="NCBI Taxonomy" id="1735581"/>
    <lineage>
        <taxon>Bacteria</taxon>
        <taxon>Pseudomonadati</taxon>
        <taxon>Pseudomonadota</taxon>
        <taxon>Alphaproteobacteria</taxon>
        <taxon>Kordiimonadales</taxon>
        <taxon>Kordiimonadaceae</taxon>
        <taxon>Kordiimonas</taxon>
    </lineage>
</organism>
<keyword evidence="2" id="KW-0805">Transcription regulation</keyword>
<proteinExistence type="inferred from homology"/>
<keyword evidence="4" id="KW-0804">Transcription</keyword>
<dbReference type="GO" id="GO:0003677">
    <property type="term" value="F:DNA binding"/>
    <property type="evidence" value="ECO:0007669"/>
    <property type="project" value="InterPro"/>
</dbReference>
<evidence type="ECO:0000256" key="3">
    <source>
        <dbReference type="ARBA" id="ARBA00023082"/>
    </source>
</evidence>